<dbReference type="InterPro" id="IPR003797">
    <property type="entry name" value="DegV"/>
</dbReference>
<keyword evidence="5" id="KW-1185">Reference proteome</keyword>
<keyword evidence="3" id="KW-1133">Transmembrane helix</keyword>
<evidence type="ECO:0000313" key="5">
    <source>
        <dbReference type="Proteomes" id="UP000192790"/>
    </source>
</evidence>
<comment type="function">
    <text evidence="1">May bind long-chain fatty acids, such as palmitate, and may play a role in lipid transport or fatty acid metabolism.</text>
</comment>
<sequence length="291" mass="32929">MADFIIAAASTADLPAEYFKEHDIPMIEYSYTVDSEPFEDDCSEETRAYTYKRMREGAMTATSMINTFAYHDFFQKLMDTGKNVIFLDMTKKISHSFYNAQEAAVQIQEEYPNQRFYLMDTLCVSGGLGMLLHYMVGLRDQGKSFDEVITWGEANKLKIIHWFTVDDLKFLKRGGRVSNAAALVGSLLSIKPVLYVSDEGELVAGAKVRGRRKALLEIIERMKQDFTEPDGKEVFINHADCAEDAEFMRQQVLETFPTISRITVMSLGAVVGAHCGPGLFTIFYLGNKRYS</sequence>
<evidence type="ECO:0000256" key="1">
    <source>
        <dbReference type="ARBA" id="ARBA00003238"/>
    </source>
</evidence>
<dbReference type="STRING" id="1122930.SAMN02745168_0174"/>
<dbReference type="SUPFAM" id="SSF82549">
    <property type="entry name" value="DAK1/DegV-like"/>
    <property type="match status" value="1"/>
</dbReference>
<evidence type="ECO:0000313" key="4">
    <source>
        <dbReference type="EMBL" id="SMC87612.1"/>
    </source>
</evidence>
<evidence type="ECO:0000256" key="2">
    <source>
        <dbReference type="ARBA" id="ARBA00023121"/>
    </source>
</evidence>
<dbReference type="PROSITE" id="PS51482">
    <property type="entry name" value="DEGV"/>
    <property type="match status" value="1"/>
</dbReference>
<protein>
    <submittedName>
        <fullName evidence="4">EDD domain protein, DegV family</fullName>
    </submittedName>
</protein>
<gene>
    <name evidence="4" type="ORF">SAMN02745168_0174</name>
</gene>
<dbReference type="PANTHER" id="PTHR33434">
    <property type="entry name" value="DEGV DOMAIN-CONTAINING PROTEIN DR_1986-RELATED"/>
    <property type="match status" value="1"/>
</dbReference>
<organism evidence="4 5">
    <name type="scientific">Papillibacter cinnamivorans DSM 12816</name>
    <dbReference type="NCBI Taxonomy" id="1122930"/>
    <lineage>
        <taxon>Bacteria</taxon>
        <taxon>Bacillati</taxon>
        <taxon>Bacillota</taxon>
        <taxon>Clostridia</taxon>
        <taxon>Eubacteriales</taxon>
        <taxon>Oscillospiraceae</taxon>
        <taxon>Papillibacter</taxon>
    </lineage>
</organism>
<dbReference type="PANTHER" id="PTHR33434:SF3">
    <property type="entry name" value="DEGV DOMAIN-CONTAINING PROTEIN YITS"/>
    <property type="match status" value="1"/>
</dbReference>
<dbReference type="EMBL" id="FWXW01000012">
    <property type="protein sequence ID" value="SMC87612.1"/>
    <property type="molecule type" value="Genomic_DNA"/>
</dbReference>
<dbReference type="Gene3D" id="3.40.50.10440">
    <property type="entry name" value="Dihydroxyacetone kinase, domain 1"/>
    <property type="match status" value="1"/>
</dbReference>
<name>A0A1W2CRU2_9FIRM</name>
<dbReference type="Gene3D" id="2.20.28.50">
    <property type="entry name" value="degv family protein"/>
    <property type="match status" value="1"/>
</dbReference>
<dbReference type="RefSeq" id="WP_159448143.1">
    <property type="nucleotide sequence ID" value="NZ_FWXW01000012.1"/>
</dbReference>
<dbReference type="Gene3D" id="3.30.1180.10">
    <property type="match status" value="1"/>
</dbReference>
<keyword evidence="3" id="KW-0812">Transmembrane</keyword>
<dbReference type="InterPro" id="IPR043168">
    <property type="entry name" value="DegV_C"/>
</dbReference>
<evidence type="ECO:0000256" key="3">
    <source>
        <dbReference type="SAM" id="Phobius"/>
    </source>
</evidence>
<dbReference type="AlphaFoldDB" id="A0A1W2CRU2"/>
<accession>A0A1W2CRU2</accession>
<proteinExistence type="predicted"/>
<dbReference type="GO" id="GO:0008289">
    <property type="term" value="F:lipid binding"/>
    <property type="evidence" value="ECO:0007669"/>
    <property type="project" value="UniProtKB-KW"/>
</dbReference>
<dbReference type="NCBIfam" id="TIGR00762">
    <property type="entry name" value="DegV"/>
    <property type="match status" value="1"/>
</dbReference>
<reference evidence="4 5" key="1">
    <citation type="submission" date="2017-04" db="EMBL/GenBank/DDBJ databases">
        <authorList>
            <person name="Afonso C.L."/>
            <person name="Miller P.J."/>
            <person name="Scott M.A."/>
            <person name="Spackman E."/>
            <person name="Goraichik I."/>
            <person name="Dimitrov K.M."/>
            <person name="Suarez D.L."/>
            <person name="Swayne D.E."/>
        </authorList>
    </citation>
    <scope>NUCLEOTIDE SEQUENCE [LARGE SCALE GENOMIC DNA]</scope>
    <source>
        <strain evidence="4 5">DSM 12816</strain>
    </source>
</reference>
<dbReference type="OrthoDB" id="9780660at2"/>
<feature type="transmembrane region" description="Helical" evidence="3">
    <location>
        <begin position="264"/>
        <end position="285"/>
    </location>
</feature>
<keyword evidence="3" id="KW-0472">Membrane</keyword>
<dbReference type="InterPro" id="IPR050270">
    <property type="entry name" value="DegV_domain_contain"/>
</dbReference>
<dbReference type="Proteomes" id="UP000192790">
    <property type="component" value="Unassembled WGS sequence"/>
</dbReference>
<dbReference type="Pfam" id="PF02645">
    <property type="entry name" value="DegV"/>
    <property type="match status" value="1"/>
</dbReference>
<keyword evidence="2" id="KW-0446">Lipid-binding</keyword>